<dbReference type="InterPro" id="IPR051813">
    <property type="entry name" value="HepT_RNase_toxin"/>
</dbReference>
<sequence length="122" mass="13887">MSRDKLRLPEYLQHILDAIARISRYTAGMDKQAFESDELVRDAVIRNIEIVGEASYNIRKHHPDFVGAHANLPWGGAYGMRNALAHGYYAVDLDVVWNTLLNDLPTLARDVQELLDELVRRG</sequence>
<dbReference type="PANTHER" id="PTHR34139:SF1">
    <property type="entry name" value="RNASE MJ1380-RELATED"/>
    <property type="match status" value="1"/>
</dbReference>
<accession>A0A4R5MGU4</accession>
<proteinExistence type="predicted"/>
<evidence type="ECO:0000313" key="7">
    <source>
        <dbReference type="Proteomes" id="UP000295722"/>
    </source>
</evidence>
<dbReference type="PANTHER" id="PTHR34139">
    <property type="entry name" value="UPF0331 PROTEIN MJ0127"/>
    <property type="match status" value="1"/>
</dbReference>
<dbReference type="Pfam" id="PF01934">
    <property type="entry name" value="HepT-like"/>
    <property type="match status" value="1"/>
</dbReference>
<dbReference type="AlphaFoldDB" id="A0A4R5MGU4"/>
<dbReference type="Proteomes" id="UP000295722">
    <property type="component" value="Unassembled WGS sequence"/>
</dbReference>
<dbReference type="GO" id="GO:0004540">
    <property type="term" value="F:RNA nuclease activity"/>
    <property type="evidence" value="ECO:0007669"/>
    <property type="project" value="InterPro"/>
</dbReference>
<evidence type="ECO:0000256" key="4">
    <source>
        <dbReference type="ARBA" id="ARBA00022741"/>
    </source>
</evidence>
<comment type="caution">
    <text evidence="6">The sequence shown here is derived from an EMBL/GenBank/DDBJ whole genome shotgun (WGS) entry which is preliminary data.</text>
</comment>
<dbReference type="EMBL" id="SMRP01000001">
    <property type="protein sequence ID" value="TDG26492.1"/>
    <property type="molecule type" value="Genomic_DNA"/>
</dbReference>
<evidence type="ECO:0000256" key="5">
    <source>
        <dbReference type="ARBA" id="ARBA00022801"/>
    </source>
</evidence>
<evidence type="ECO:0000313" key="6">
    <source>
        <dbReference type="EMBL" id="TDG26492.1"/>
    </source>
</evidence>
<evidence type="ECO:0000256" key="3">
    <source>
        <dbReference type="ARBA" id="ARBA00022722"/>
    </source>
</evidence>
<keyword evidence="7" id="KW-1185">Reference proteome</keyword>
<dbReference type="GO" id="GO:0016787">
    <property type="term" value="F:hydrolase activity"/>
    <property type="evidence" value="ECO:0007669"/>
    <property type="project" value="UniProtKB-KW"/>
</dbReference>
<dbReference type="GO" id="GO:0110001">
    <property type="term" value="C:toxin-antitoxin complex"/>
    <property type="evidence" value="ECO:0007669"/>
    <property type="project" value="InterPro"/>
</dbReference>
<evidence type="ECO:0000256" key="2">
    <source>
        <dbReference type="ARBA" id="ARBA00022649"/>
    </source>
</evidence>
<dbReference type="RefSeq" id="WP_133193536.1">
    <property type="nucleotide sequence ID" value="NZ_JBHUCW010000001.1"/>
</dbReference>
<keyword evidence="1" id="KW-0597">Phosphoprotein</keyword>
<reference evidence="6 7" key="1">
    <citation type="submission" date="2019-03" db="EMBL/GenBank/DDBJ databases">
        <title>Paraburkholderia sp. 4M-K11, isolated from subtropical forest soil.</title>
        <authorList>
            <person name="Gao Z.-H."/>
            <person name="Qiu L.-H."/>
        </authorList>
    </citation>
    <scope>NUCLEOTIDE SEQUENCE [LARGE SCALE GENOMIC DNA]</scope>
    <source>
        <strain evidence="6 7">4M-K11</strain>
    </source>
</reference>
<organism evidence="6 7">
    <name type="scientific">Paraburkholderia silviterrae</name>
    <dbReference type="NCBI Taxonomy" id="2528715"/>
    <lineage>
        <taxon>Bacteria</taxon>
        <taxon>Pseudomonadati</taxon>
        <taxon>Pseudomonadota</taxon>
        <taxon>Betaproteobacteria</taxon>
        <taxon>Burkholderiales</taxon>
        <taxon>Burkholderiaceae</taxon>
        <taxon>Paraburkholderia</taxon>
    </lineage>
</organism>
<dbReference type="GO" id="GO:0000166">
    <property type="term" value="F:nucleotide binding"/>
    <property type="evidence" value="ECO:0007669"/>
    <property type="project" value="UniProtKB-KW"/>
</dbReference>
<dbReference type="OrthoDB" id="4829434at2"/>
<gene>
    <name evidence="6" type="ORF">EYW47_03890</name>
</gene>
<dbReference type="InterPro" id="IPR008201">
    <property type="entry name" value="HepT-like"/>
</dbReference>
<keyword evidence="4" id="KW-0547">Nucleotide-binding</keyword>
<keyword evidence="3" id="KW-0540">Nuclease</keyword>
<keyword evidence="2" id="KW-1277">Toxin-antitoxin system</keyword>
<keyword evidence="5" id="KW-0378">Hydrolase</keyword>
<name>A0A4R5MGU4_9BURK</name>
<protein>
    <submittedName>
        <fullName evidence="6">DUF86 domain-containing protein</fullName>
    </submittedName>
</protein>
<evidence type="ECO:0000256" key="1">
    <source>
        <dbReference type="ARBA" id="ARBA00022553"/>
    </source>
</evidence>